<proteinExistence type="predicted"/>
<keyword evidence="3" id="KW-1185">Reference proteome</keyword>
<evidence type="ECO:0000256" key="1">
    <source>
        <dbReference type="SAM" id="Phobius"/>
    </source>
</evidence>
<organism evidence="2 3">
    <name type="scientific">Yersinia thracica</name>
    <dbReference type="NCBI Taxonomy" id="2890319"/>
    <lineage>
        <taxon>Bacteria</taxon>
        <taxon>Pseudomonadati</taxon>
        <taxon>Pseudomonadota</taxon>
        <taxon>Gammaproteobacteria</taxon>
        <taxon>Enterobacterales</taxon>
        <taxon>Yersiniaceae</taxon>
        <taxon>Yersinia</taxon>
    </lineage>
</organism>
<evidence type="ECO:0000313" key="3">
    <source>
        <dbReference type="Proteomes" id="UP000041882"/>
    </source>
</evidence>
<evidence type="ECO:0000313" key="2">
    <source>
        <dbReference type="EMBL" id="CNH05147.1"/>
    </source>
</evidence>
<sequence>MIILSFSLHIPLLYNYSYIPVILQAACALAMFNNPNHLQDSKLIGILSLAAFLQLELFRV</sequence>
<dbReference type="EMBL" id="CQAW01000001">
    <property type="protein sequence ID" value="CNH05147.1"/>
    <property type="molecule type" value="Genomic_DNA"/>
</dbReference>
<gene>
    <name evidence="2" type="ORF">ERS008472_00409</name>
</gene>
<keyword evidence="1" id="KW-1133">Transmembrane helix</keyword>
<reference evidence="3" key="1">
    <citation type="submission" date="2015-03" db="EMBL/GenBank/DDBJ databases">
        <authorList>
            <consortium name="Pathogen Informatics"/>
            <person name="Murphy D."/>
        </authorList>
    </citation>
    <scope>NUCLEOTIDE SEQUENCE [LARGE SCALE GENOMIC DNA]</scope>
    <source>
        <strain evidence="3">IP6945</strain>
    </source>
</reference>
<keyword evidence="1" id="KW-0812">Transmembrane</keyword>
<dbReference type="AlphaFoldDB" id="A0A0T9NFL8"/>
<protein>
    <submittedName>
        <fullName evidence="2">Uncharacterized protein</fullName>
    </submittedName>
</protein>
<keyword evidence="1" id="KW-0472">Membrane</keyword>
<dbReference type="Proteomes" id="UP000041882">
    <property type="component" value="Unassembled WGS sequence"/>
</dbReference>
<feature type="transmembrane region" description="Helical" evidence="1">
    <location>
        <begin position="12"/>
        <end position="31"/>
    </location>
</feature>
<name>A0A0T9NFL8_9GAMM</name>
<accession>A0A0T9NFL8</accession>